<reference evidence="2 3" key="1">
    <citation type="submission" date="2018-08" db="EMBL/GenBank/DDBJ databases">
        <title>A genome reference for cultivated species of the human gut microbiota.</title>
        <authorList>
            <person name="Zou Y."/>
            <person name="Xue W."/>
            <person name="Luo G."/>
        </authorList>
    </citation>
    <scope>NUCLEOTIDE SEQUENCE [LARGE SCALE GENOMIC DNA]</scope>
    <source>
        <strain evidence="2 3">OM07-13</strain>
    </source>
</reference>
<gene>
    <name evidence="2" type="ORF">DXB99_06725</name>
</gene>
<feature type="transmembrane region" description="Helical" evidence="1">
    <location>
        <begin position="6"/>
        <end position="23"/>
    </location>
</feature>
<evidence type="ECO:0000256" key="1">
    <source>
        <dbReference type="SAM" id="Phobius"/>
    </source>
</evidence>
<proteinExistence type="predicted"/>
<organism evidence="2 3">
    <name type="scientific">Agathobacter rectalis</name>
    <dbReference type="NCBI Taxonomy" id="39491"/>
    <lineage>
        <taxon>Bacteria</taxon>
        <taxon>Bacillati</taxon>
        <taxon>Bacillota</taxon>
        <taxon>Clostridia</taxon>
        <taxon>Lachnospirales</taxon>
        <taxon>Lachnospiraceae</taxon>
        <taxon>Agathobacter</taxon>
    </lineage>
</organism>
<dbReference type="AlphaFoldDB" id="A0A3E4YC41"/>
<dbReference type="EMBL" id="QSTP01000005">
    <property type="protein sequence ID" value="RGM72220.1"/>
    <property type="molecule type" value="Genomic_DNA"/>
</dbReference>
<comment type="caution">
    <text evidence="2">The sequence shown here is derived from an EMBL/GenBank/DDBJ whole genome shotgun (WGS) entry which is preliminary data.</text>
</comment>
<keyword evidence="1" id="KW-0472">Membrane</keyword>
<keyword evidence="1" id="KW-0812">Transmembrane</keyword>
<dbReference type="Proteomes" id="UP000260758">
    <property type="component" value="Unassembled WGS sequence"/>
</dbReference>
<evidence type="ECO:0000313" key="3">
    <source>
        <dbReference type="Proteomes" id="UP000260758"/>
    </source>
</evidence>
<keyword evidence="1" id="KW-1133">Transmembrane helix</keyword>
<accession>A0A3E4YC41</accession>
<dbReference type="RefSeq" id="WP_117718702.1">
    <property type="nucleotide sequence ID" value="NZ_QSTP01000005.1"/>
</dbReference>
<name>A0A3E4YC41_9FIRM</name>
<sequence>MKIVFLIWIILFVTILVQIYFIIRYIQNGISIPYSDDYSKETLEKTKTVIVAIENNEIKKHIITNNAPKYDSSKAQIQYKNFLLSELMKDILELNDERYYG</sequence>
<protein>
    <submittedName>
        <fullName evidence="2">Uncharacterized protein</fullName>
    </submittedName>
</protein>
<evidence type="ECO:0000313" key="2">
    <source>
        <dbReference type="EMBL" id="RGM72220.1"/>
    </source>
</evidence>